<dbReference type="AlphaFoldDB" id="A0A0C9SMS1"/>
<accession>A0A0C9SMS1</accession>
<evidence type="ECO:0000313" key="1">
    <source>
        <dbReference type="EMBL" id="KIJ06664.1"/>
    </source>
</evidence>
<dbReference type="HOGENOM" id="CLU_2498496_0_0_1"/>
<dbReference type="Proteomes" id="UP000053647">
    <property type="component" value="Unassembled WGS sequence"/>
</dbReference>
<protein>
    <submittedName>
        <fullName evidence="1">Uncharacterized protein</fullName>
    </submittedName>
</protein>
<dbReference type="OrthoDB" id="3220614at2759"/>
<evidence type="ECO:0000313" key="2">
    <source>
        <dbReference type="Proteomes" id="UP000053647"/>
    </source>
</evidence>
<dbReference type="Pfam" id="PF20414">
    <property type="entry name" value="DUF6698"/>
    <property type="match status" value="1"/>
</dbReference>
<name>A0A0C9SMS1_PAXIN</name>
<gene>
    <name evidence="1" type="ORF">PAXINDRAFT_91676</name>
</gene>
<dbReference type="InterPro" id="IPR046521">
    <property type="entry name" value="DUF6698"/>
</dbReference>
<proteinExistence type="predicted"/>
<reference evidence="1 2" key="1">
    <citation type="submission" date="2014-06" db="EMBL/GenBank/DDBJ databases">
        <authorList>
            <consortium name="DOE Joint Genome Institute"/>
            <person name="Kuo A."/>
            <person name="Kohler A."/>
            <person name="Nagy L.G."/>
            <person name="Floudas D."/>
            <person name="Copeland A."/>
            <person name="Barry K.W."/>
            <person name="Cichocki N."/>
            <person name="Veneault-Fourrey C."/>
            <person name="LaButti K."/>
            <person name="Lindquist E.A."/>
            <person name="Lipzen A."/>
            <person name="Lundell T."/>
            <person name="Morin E."/>
            <person name="Murat C."/>
            <person name="Sun H."/>
            <person name="Tunlid A."/>
            <person name="Henrissat B."/>
            <person name="Grigoriev I.V."/>
            <person name="Hibbett D.S."/>
            <person name="Martin F."/>
            <person name="Nordberg H.P."/>
            <person name="Cantor M.N."/>
            <person name="Hua S.X."/>
        </authorList>
    </citation>
    <scope>NUCLEOTIDE SEQUENCE [LARGE SCALE GENOMIC DNA]</scope>
    <source>
        <strain evidence="1 2">ATCC 200175</strain>
    </source>
</reference>
<dbReference type="EMBL" id="KN820218">
    <property type="protein sequence ID" value="KIJ06664.1"/>
    <property type="molecule type" value="Genomic_DNA"/>
</dbReference>
<keyword evidence="2" id="KW-1185">Reference proteome</keyword>
<organism evidence="1 2">
    <name type="scientific">Paxillus involutus ATCC 200175</name>
    <dbReference type="NCBI Taxonomy" id="664439"/>
    <lineage>
        <taxon>Eukaryota</taxon>
        <taxon>Fungi</taxon>
        <taxon>Dikarya</taxon>
        <taxon>Basidiomycota</taxon>
        <taxon>Agaricomycotina</taxon>
        <taxon>Agaricomycetes</taxon>
        <taxon>Agaricomycetidae</taxon>
        <taxon>Boletales</taxon>
        <taxon>Paxilineae</taxon>
        <taxon>Paxillaceae</taxon>
        <taxon>Paxillus</taxon>
    </lineage>
</organism>
<sequence length="86" mass="9940">MKAVSPCAIVYAAVQVWELILVSVGCFPKPLPIQLCFALSSCGSWRIQDEDFNYEDFYNNIVTFFEGAETVTWKAEIKDILLWWNR</sequence>
<reference evidence="2" key="2">
    <citation type="submission" date="2015-01" db="EMBL/GenBank/DDBJ databases">
        <title>Evolutionary Origins and Diversification of the Mycorrhizal Mutualists.</title>
        <authorList>
            <consortium name="DOE Joint Genome Institute"/>
            <consortium name="Mycorrhizal Genomics Consortium"/>
            <person name="Kohler A."/>
            <person name="Kuo A."/>
            <person name="Nagy L.G."/>
            <person name="Floudas D."/>
            <person name="Copeland A."/>
            <person name="Barry K.W."/>
            <person name="Cichocki N."/>
            <person name="Veneault-Fourrey C."/>
            <person name="LaButti K."/>
            <person name="Lindquist E.A."/>
            <person name="Lipzen A."/>
            <person name="Lundell T."/>
            <person name="Morin E."/>
            <person name="Murat C."/>
            <person name="Riley R."/>
            <person name="Ohm R."/>
            <person name="Sun H."/>
            <person name="Tunlid A."/>
            <person name="Henrissat B."/>
            <person name="Grigoriev I.V."/>
            <person name="Hibbett D.S."/>
            <person name="Martin F."/>
        </authorList>
    </citation>
    <scope>NUCLEOTIDE SEQUENCE [LARGE SCALE GENOMIC DNA]</scope>
    <source>
        <strain evidence="2">ATCC 200175</strain>
    </source>
</reference>